<protein>
    <recommendedName>
        <fullName evidence="3">DNA-(apurinic or apyrimidinic site) lyase</fullName>
        <ecNumber evidence="3">4.2.99.18</ecNumber>
    </recommendedName>
</protein>
<proteinExistence type="inferred from homology"/>
<accession>A0A4T0NJW8</accession>
<comment type="catalytic activity">
    <reaction evidence="11">
        <text>2'-deoxyribonucleotide-(2'-deoxyribose 5'-phosphate)-2'-deoxyribonucleotide-DNA = a 3'-end 2'-deoxyribonucleotide-(2,3-dehydro-2,3-deoxyribose 5'-phosphate)-DNA + a 5'-end 5'-phospho-2'-deoxyribonucleoside-DNA + H(+)</text>
        <dbReference type="Rhea" id="RHEA:66592"/>
        <dbReference type="Rhea" id="RHEA-COMP:13180"/>
        <dbReference type="Rhea" id="RHEA-COMP:16897"/>
        <dbReference type="Rhea" id="RHEA-COMP:17067"/>
        <dbReference type="ChEBI" id="CHEBI:15378"/>
        <dbReference type="ChEBI" id="CHEBI:136412"/>
        <dbReference type="ChEBI" id="CHEBI:157695"/>
        <dbReference type="ChEBI" id="CHEBI:167181"/>
        <dbReference type="EC" id="4.2.99.18"/>
    </reaction>
</comment>
<keyword evidence="8" id="KW-0539">Nucleus</keyword>
<evidence type="ECO:0000256" key="8">
    <source>
        <dbReference type="ARBA" id="ARBA00023242"/>
    </source>
</evidence>
<dbReference type="Pfam" id="PF07934">
    <property type="entry name" value="OGG_N"/>
    <property type="match status" value="1"/>
</dbReference>
<evidence type="ECO:0000256" key="9">
    <source>
        <dbReference type="ARBA" id="ARBA00023268"/>
    </source>
</evidence>
<dbReference type="FunFam" id="1.10.1670.10:FF:000005">
    <property type="entry name" value="N-glycosylase/DNA lyase OGG1"/>
    <property type="match status" value="1"/>
</dbReference>
<keyword evidence="6" id="KW-0234">DNA repair</keyword>
<dbReference type="GO" id="GO:0006289">
    <property type="term" value="P:nucleotide-excision repair"/>
    <property type="evidence" value="ECO:0007669"/>
    <property type="project" value="InterPro"/>
</dbReference>
<keyword evidence="7" id="KW-0456">Lyase</keyword>
<organism evidence="14 15">
    <name type="scientific">Wallemia mellicola</name>
    <dbReference type="NCBI Taxonomy" id="1708541"/>
    <lineage>
        <taxon>Eukaryota</taxon>
        <taxon>Fungi</taxon>
        <taxon>Dikarya</taxon>
        <taxon>Basidiomycota</taxon>
        <taxon>Wallemiomycotina</taxon>
        <taxon>Wallemiomycetes</taxon>
        <taxon>Wallemiales</taxon>
        <taxon>Wallemiaceae</taxon>
        <taxon>Wallemia</taxon>
    </lineage>
</organism>
<keyword evidence="10" id="KW-0326">Glycosidase</keyword>
<dbReference type="Pfam" id="PF00730">
    <property type="entry name" value="HhH-GPD"/>
    <property type="match status" value="1"/>
</dbReference>
<dbReference type="SMART" id="SM00478">
    <property type="entry name" value="ENDO3c"/>
    <property type="match status" value="1"/>
</dbReference>
<dbReference type="Proteomes" id="UP000307169">
    <property type="component" value="Unassembled WGS sequence"/>
</dbReference>
<feature type="compositionally biased region" description="Basic residues" evidence="12">
    <location>
        <begin position="415"/>
        <end position="427"/>
    </location>
</feature>
<evidence type="ECO:0000256" key="6">
    <source>
        <dbReference type="ARBA" id="ARBA00023204"/>
    </source>
</evidence>
<feature type="compositionally biased region" description="Basic and acidic residues" evidence="12">
    <location>
        <begin position="428"/>
        <end position="437"/>
    </location>
</feature>
<evidence type="ECO:0000256" key="5">
    <source>
        <dbReference type="ARBA" id="ARBA00022801"/>
    </source>
</evidence>
<dbReference type="InterPro" id="IPR011257">
    <property type="entry name" value="DNA_glycosylase"/>
</dbReference>
<evidence type="ECO:0000313" key="15">
    <source>
        <dbReference type="Proteomes" id="UP000307169"/>
    </source>
</evidence>
<dbReference type="GO" id="GO:0005634">
    <property type="term" value="C:nucleus"/>
    <property type="evidence" value="ECO:0007669"/>
    <property type="project" value="UniProtKB-SubCell"/>
</dbReference>
<dbReference type="Gene3D" id="3.30.310.40">
    <property type="match status" value="1"/>
</dbReference>
<feature type="region of interest" description="Disordered" evidence="12">
    <location>
        <begin position="339"/>
        <end position="437"/>
    </location>
</feature>
<dbReference type="GO" id="GO:0006285">
    <property type="term" value="P:base-excision repair, AP site formation"/>
    <property type="evidence" value="ECO:0007669"/>
    <property type="project" value="TreeGrafter"/>
</dbReference>
<dbReference type="SUPFAM" id="SSF55945">
    <property type="entry name" value="TATA-box binding protein-like"/>
    <property type="match status" value="1"/>
</dbReference>
<dbReference type="SUPFAM" id="SSF48150">
    <property type="entry name" value="DNA-glycosylase"/>
    <property type="match status" value="1"/>
</dbReference>
<dbReference type="GO" id="GO:0003684">
    <property type="term" value="F:damaged DNA binding"/>
    <property type="evidence" value="ECO:0007669"/>
    <property type="project" value="InterPro"/>
</dbReference>
<reference evidence="14 15" key="1">
    <citation type="submission" date="2019-03" db="EMBL/GenBank/DDBJ databases">
        <title>Sequencing 25 genomes of Wallemia mellicola.</title>
        <authorList>
            <person name="Gostincar C."/>
        </authorList>
    </citation>
    <scope>NUCLEOTIDE SEQUENCE [LARGE SCALE GENOMIC DNA]</scope>
    <source>
        <strain evidence="14 15">EXF-1262</strain>
    </source>
</reference>
<dbReference type="Gene3D" id="1.10.1670.10">
    <property type="entry name" value="Helix-hairpin-Helix base-excision DNA repair enzymes (C-terminal)"/>
    <property type="match status" value="1"/>
</dbReference>
<dbReference type="GO" id="GO:0034039">
    <property type="term" value="F:8-oxo-7,8-dihydroguanine DNA N-glycosylase activity"/>
    <property type="evidence" value="ECO:0007669"/>
    <property type="project" value="TreeGrafter"/>
</dbReference>
<name>A0A4T0NJW8_9BASI</name>
<comment type="subcellular location">
    <subcellularLocation>
        <location evidence="1">Nucleus</location>
    </subcellularLocation>
</comment>
<evidence type="ECO:0000313" key="14">
    <source>
        <dbReference type="EMBL" id="TIB96877.1"/>
    </source>
</evidence>
<evidence type="ECO:0000256" key="4">
    <source>
        <dbReference type="ARBA" id="ARBA00022763"/>
    </source>
</evidence>
<dbReference type="PANTHER" id="PTHR10242:SF2">
    <property type="entry name" value="N-GLYCOSYLASE_DNA LYASE"/>
    <property type="match status" value="1"/>
</dbReference>
<evidence type="ECO:0000256" key="2">
    <source>
        <dbReference type="ARBA" id="ARBA00010679"/>
    </source>
</evidence>
<dbReference type="InterPro" id="IPR012904">
    <property type="entry name" value="OGG_N"/>
</dbReference>
<evidence type="ECO:0000256" key="3">
    <source>
        <dbReference type="ARBA" id="ARBA00012720"/>
    </source>
</evidence>
<evidence type="ECO:0000256" key="11">
    <source>
        <dbReference type="ARBA" id="ARBA00044632"/>
    </source>
</evidence>
<dbReference type="EC" id="4.2.99.18" evidence="3"/>
<comment type="caution">
    <text evidence="14">The sequence shown here is derived from an EMBL/GenBank/DDBJ whole genome shotgun (WGS) entry which is preliminary data.</text>
</comment>
<evidence type="ECO:0000256" key="12">
    <source>
        <dbReference type="SAM" id="MobiDB-lite"/>
    </source>
</evidence>
<dbReference type="GO" id="GO:0140078">
    <property type="term" value="F:class I DNA-(apurinic or apyrimidinic site) endonuclease activity"/>
    <property type="evidence" value="ECO:0007669"/>
    <property type="project" value="UniProtKB-EC"/>
</dbReference>
<evidence type="ECO:0000256" key="7">
    <source>
        <dbReference type="ARBA" id="ARBA00023239"/>
    </source>
</evidence>
<dbReference type="AlphaFoldDB" id="A0A4T0NJW8"/>
<evidence type="ECO:0000256" key="10">
    <source>
        <dbReference type="ARBA" id="ARBA00023295"/>
    </source>
</evidence>
<dbReference type="Gene3D" id="1.10.340.30">
    <property type="entry name" value="Hypothetical protein, domain 2"/>
    <property type="match status" value="1"/>
</dbReference>
<dbReference type="InterPro" id="IPR023170">
    <property type="entry name" value="HhH_base_excis_C"/>
</dbReference>
<evidence type="ECO:0000256" key="1">
    <source>
        <dbReference type="ARBA" id="ARBA00004123"/>
    </source>
</evidence>
<feature type="compositionally biased region" description="Basic and acidic residues" evidence="12">
    <location>
        <begin position="339"/>
        <end position="401"/>
    </location>
</feature>
<feature type="domain" description="HhH-GPD" evidence="13">
    <location>
        <begin position="121"/>
        <end position="291"/>
    </location>
</feature>
<dbReference type="CDD" id="cd00056">
    <property type="entry name" value="ENDO3c"/>
    <property type="match status" value="1"/>
</dbReference>
<dbReference type="PANTHER" id="PTHR10242">
    <property type="entry name" value="8-OXOGUANINE DNA GLYCOSYLASE"/>
    <property type="match status" value="1"/>
</dbReference>
<dbReference type="InterPro" id="IPR003265">
    <property type="entry name" value="HhH-GPD_domain"/>
</dbReference>
<keyword evidence="5" id="KW-0378">Hydrolase</keyword>
<gene>
    <name evidence="14" type="ORF">E3Q17_03638</name>
</gene>
<dbReference type="EMBL" id="SPRH01000055">
    <property type="protein sequence ID" value="TIB96877.1"/>
    <property type="molecule type" value="Genomic_DNA"/>
</dbReference>
<keyword evidence="9" id="KW-0511">Multifunctional enzyme</keyword>
<evidence type="ECO:0000259" key="13">
    <source>
        <dbReference type="SMART" id="SM00478"/>
    </source>
</evidence>
<comment type="similarity">
    <text evidence="2">Belongs to the type-1 OGG1 family.</text>
</comment>
<dbReference type="InterPro" id="IPR052054">
    <property type="entry name" value="Oxidative_DNA_repair_enzyme"/>
</dbReference>
<sequence length="437" mass="49633">MKYNKIKDFNINISIVLKCGQSFRWMHNSTTNEFSLALNDRTIILKQDNVKELDFRSIPSNFDSDKSFIHDYFQLDTRIIDLYDDWSARDRHFKSIKDTNKFDGILILRQDPWECLISFICSSNNNIARISQMITKLSTTFSEPLGDLDEIYSRYPFPPPSKLAGEDVEDTLRTLGFGYRAKYVANVAKMLVEEHGSDENIFTYLHSLRKESYENVIPQLTRMMGVGPKVADCVALMSLDQHSSIPVDTHVWQIAVRDYGFLKSPYVKSCKGKVSQSSAMSPSIYAAVGKMFRDLWGPYAGWAHTVLFAADLKAFKEESPSVKDENDVVPGVVTSVVSPEKKTNVRSKRVVDSVKKEPSKGVSESNKKEPSKRAAESVRKEPSKRIAKSTKKEPQTTDSRESSLSPPPPIEKPRRTSTRNRKKKKVVFSKDSDSEID</sequence>
<keyword evidence="4" id="KW-0227">DNA damage</keyword>